<name>A0A1T4Q7X6_VIBCI</name>
<feature type="signal peptide" evidence="1">
    <location>
        <begin position="1"/>
        <end position="18"/>
    </location>
</feature>
<dbReference type="GeneID" id="70581490"/>
<gene>
    <name evidence="2" type="ORF">SAMN02745782_02041</name>
</gene>
<dbReference type="EMBL" id="FUXB01000009">
    <property type="protein sequence ID" value="SJZ99814.1"/>
    <property type="molecule type" value="Genomic_DNA"/>
</dbReference>
<dbReference type="AlphaFoldDB" id="A0A1T4Q7X6"/>
<reference evidence="3" key="1">
    <citation type="submission" date="2017-02" db="EMBL/GenBank/DDBJ databases">
        <authorList>
            <person name="Varghese N."/>
            <person name="Submissions S."/>
        </authorList>
    </citation>
    <scope>NUCLEOTIDE SEQUENCE [LARGE SCALE GENOMIC DNA]</scope>
    <source>
        <strain evidence="3">DSM 19608</strain>
    </source>
</reference>
<organism evidence="2 3">
    <name type="scientific">Vibrio cincinnatiensis DSM 19608</name>
    <dbReference type="NCBI Taxonomy" id="1123491"/>
    <lineage>
        <taxon>Bacteria</taxon>
        <taxon>Pseudomonadati</taxon>
        <taxon>Pseudomonadota</taxon>
        <taxon>Gammaproteobacteria</taxon>
        <taxon>Vibrionales</taxon>
        <taxon>Vibrionaceae</taxon>
        <taxon>Vibrio</taxon>
    </lineage>
</organism>
<dbReference type="Proteomes" id="UP000190834">
    <property type="component" value="Unassembled WGS sequence"/>
</dbReference>
<keyword evidence="1" id="KW-0732">Signal</keyword>
<accession>A0A1T4Q7X6</accession>
<evidence type="ECO:0000313" key="3">
    <source>
        <dbReference type="Proteomes" id="UP000190834"/>
    </source>
</evidence>
<proteinExistence type="predicted"/>
<evidence type="ECO:0000313" key="2">
    <source>
        <dbReference type="EMBL" id="SJZ99814.1"/>
    </source>
</evidence>
<protein>
    <submittedName>
        <fullName evidence="2">Uncharacterized protein</fullName>
    </submittedName>
</protein>
<evidence type="ECO:0000256" key="1">
    <source>
        <dbReference type="SAM" id="SignalP"/>
    </source>
</evidence>
<feature type="chain" id="PRO_5012865928" evidence="1">
    <location>
        <begin position="19"/>
        <end position="181"/>
    </location>
</feature>
<sequence>MSRWIGLMGCLWGLTAYAAHPTFITPFLQNDSPFPSLEHIEQSPYWFACGELETDKRWCSDLFYYYSISVWASIDQNADQIGVMTMYSDYSPYTWSQFQLGLRRDGLQLVWVKLGSNEFDVRERRSQDSWQEVDRALIVFLNQHIGEFFKEQRWLSQQRQGQLKTDGATIELQWSLVNEGS</sequence>
<dbReference type="OrthoDB" id="5872987at2"/>
<dbReference type="RefSeq" id="WP_078926414.1">
    <property type="nucleotide sequence ID" value="NZ_FUXB01000009.1"/>
</dbReference>
<dbReference type="STRING" id="1123491.SAMN02745782_02041"/>
<keyword evidence="3" id="KW-1185">Reference proteome</keyword>